<dbReference type="GO" id="GO:0005737">
    <property type="term" value="C:cytoplasm"/>
    <property type="evidence" value="ECO:0007669"/>
    <property type="project" value="UniProtKB-UniRule"/>
</dbReference>
<dbReference type="NCBIfam" id="TIGR00392">
    <property type="entry name" value="ileS"/>
    <property type="match status" value="1"/>
</dbReference>
<keyword evidence="5 9" id="KW-0648">Protein biosynthesis</keyword>
<evidence type="ECO:0000313" key="12">
    <source>
        <dbReference type="EMBL" id="BBE42810.1"/>
    </source>
</evidence>
<dbReference type="PRINTS" id="PR00984">
    <property type="entry name" value="TRNASYNTHILE"/>
</dbReference>
<comment type="catalytic activity">
    <reaction evidence="7">
        <text>tRNA(Ile) + L-isoleucine + ATP = L-isoleucyl-tRNA(Ile) + AMP + diphosphate</text>
        <dbReference type="Rhea" id="RHEA:11060"/>
        <dbReference type="Rhea" id="RHEA-COMP:9666"/>
        <dbReference type="Rhea" id="RHEA-COMP:9695"/>
        <dbReference type="ChEBI" id="CHEBI:30616"/>
        <dbReference type="ChEBI" id="CHEBI:33019"/>
        <dbReference type="ChEBI" id="CHEBI:58045"/>
        <dbReference type="ChEBI" id="CHEBI:78442"/>
        <dbReference type="ChEBI" id="CHEBI:78528"/>
        <dbReference type="ChEBI" id="CHEBI:456215"/>
        <dbReference type="EC" id="6.1.1.5"/>
    </reaction>
</comment>
<dbReference type="InterPro" id="IPR009008">
    <property type="entry name" value="Val/Leu/Ile-tRNA-synth_edit"/>
</dbReference>
<dbReference type="InterPro" id="IPR002301">
    <property type="entry name" value="Ile-tRNA-ligase"/>
</dbReference>
<dbReference type="RefSeq" id="WP_174449004.1">
    <property type="nucleotide sequence ID" value="NZ_AP018732.1"/>
</dbReference>
<dbReference type="InterPro" id="IPR009080">
    <property type="entry name" value="tRNAsynth_Ia_anticodon-bd"/>
</dbReference>
<name>A0A4V0P1T2_9ARCH</name>
<protein>
    <recommendedName>
        <fullName evidence="1 8">Isoleucine--tRNA ligase</fullName>
        <ecNumber evidence="1 8">6.1.1.5</ecNumber>
    </recommendedName>
</protein>
<evidence type="ECO:0000313" key="13">
    <source>
        <dbReference type="Proteomes" id="UP000509448"/>
    </source>
</evidence>
<dbReference type="EC" id="6.1.1.5" evidence="1 8"/>
<dbReference type="InterPro" id="IPR001412">
    <property type="entry name" value="aa-tRNA-synth_I_CS"/>
</dbReference>
<evidence type="ECO:0000256" key="1">
    <source>
        <dbReference type="ARBA" id="ARBA00013165"/>
    </source>
</evidence>
<proteinExistence type="inferred from homology"/>
<feature type="domain" description="Aminoacyl-tRNA synthetase class Ia" evidence="10">
    <location>
        <begin position="16"/>
        <end position="634"/>
    </location>
</feature>
<keyword evidence="4 9" id="KW-0067">ATP-binding</keyword>
<dbReference type="Gene3D" id="1.10.730.10">
    <property type="entry name" value="Isoleucyl-tRNA Synthetase, Domain 1"/>
    <property type="match status" value="1"/>
</dbReference>
<dbReference type="GO" id="GO:0004822">
    <property type="term" value="F:isoleucine-tRNA ligase activity"/>
    <property type="evidence" value="ECO:0007669"/>
    <property type="project" value="UniProtKB-UniRule"/>
</dbReference>
<evidence type="ECO:0000256" key="5">
    <source>
        <dbReference type="ARBA" id="ARBA00022917"/>
    </source>
</evidence>
<dbReference type="EMBL" id="AP018732">
    <property type="protein sequence ID" value="BBE42810.1"/>
    <property type="molecule type" value="Genomic_DNA"/>
</dbReference>
<dbReference type="InterPro" id="IPR014729">
    <property type="entry name" value="Rossmann-like_a/b/a_fold"/>
</dbReference>
<evidence type="ECO:0000256" key="6">
    <source>
        <dbReference type="ARBA" id="ARBA00023146"/>
    </source>
</evidence>
<dbReference type="InterPro" id="IPR013155">
    <property type="entry name" value="M/V/L/I-tRNA-synth_anticd-bd"/>
</dbReference>
<keyword evidence="6 9" id="KW-0030">Aminoacyl-tRNA synthetase</keyword>
<dbReference type="AlphaFoldDB" id="A0A4V0P1T2"/>
<dbReference type="SUPFAM" id="SSF52374">
    <property type="entry name" value="Nucleotidylyl transferase"/>
    <property type="match status" value="1"/>
</dbReference>
<dbReference type="Pfam" id="PF19302">
    <property type="entry name" value="DUF5915"/>
    <property type="match status" value="1"/>
</dbReference>
<dbReference type="Gene3D" id="3.40.50.620">
    <property type="entry name" value="HUPs"/>
    <property type="match status" value="2"/>
</dbReference>
<dbReference type="PANTHER" id="PTHR42780:SF1">
    <property type="entry name" value="ISOLEUCINE--TRNA LIGASE, CYTOPLASMIC"/>
    <property type="match status" value="1"/>
</dbReference>
<keyword evidence="13" id="KW-1185">Reference proteome</keyword>
<sequence>MGAPALKDVEEDARSIWESEEVRRALAERKSEVEGFVEGPPTMNGEPHVGHLRGRMLKDVWFRLETMKGRRVVFRAGWDTQGLPVELQAEKELGLTGSKAEVLRRIPVERLVEKSKEIVHKYNESWRRADRLLGMMFDYDHAYWTYRDEYIEREWKYLRKAWDAGVMGEGYRVVAYCPSCQTSLSHSEVASSYETLEDPSVYYKARVVGSGEDGERTYLIVWTTMPFTVVTDELIGVNPDATYAFVDAGNGEIWVVAEGRIRELGLEGRPVLRRVPGRELEGLRYEPPLLEEVPGQRRLAEEGRVHMVVAEGFVDPTTGSGIVHLSPANGEEDFEVARRRGLPVFNPIDDQAVFTEDAGKYAGKYVRDADGEVVEDLRRKGLLVRAERIVHEYPVCWRSGHRLVFVARREYYYWIDRIADDALRAAERVEYYYQQPRNRFLEIIKEARPWCISRERYWGTPLPVWVCERCGHKFLVSSREEIVKNAVELPDGPNFELHRPWIDRVVLRCPKCGGPARREPFVLDTWHNSGAAPYASLGDEFEALIPAPFLTEGIDQTRGWAYSLLMEHVIMTGRDEAPFRSFLFTGHVLDENGEKMSKSKGNVIYALDILREEPVDVVRFYLVWKSSPIDPMNFSRDEMRGRPYQVLSTLMNLASFLEENGGYDGYRWRGERIRELAREGALRPQDRWVISELQGLVSGVLEAYEARRFHEAARALERFIIEVLSQRYVPLIRQELWDDSPETLPRRMAIYEVLAHALFATIRLLHPISPYTTDHVYNRLFSGGRSTLLLERVPERIPELADEGLERAFDAFWEIVSVANSARMRAGLKRRWALRRAIVRSPVEIPDEIRDLLRSALNVRELEVAEDPGIVEAGAALVARPVRPEIGKAFGRATREVEEAIGAVDPWWLEGELRARGGAQLRIGGGGGGEREVEVTPGMVEFELRPREGRAAAFRDGYAVVLDTVRDEDLVAEGLLRDLARRIQVLRKERGYRPTDVLEVARIAGLPGDAMAAIGERAEALARLVRVRRVELLEEPDDGGSWAEFELDGSKVFLEV</sequence>
<evidence type="ECO:0000259" key="11">
    <source>
        <dbReference type="Pfam" id="PF08264"/>
    </source>
</evidence>
<accession>A0A4V0P1T2</accession>
<dbReference type="InterPro" id="IPR002300">
    <property type="entry name" value="aa-tRNA-synth_Ia"/>
</dbReference>
<evidence type="ECO:0000256" key="9">
    <source>
        <dbReference type="RuleBase" id="RU363035"/>
    </source>
</evidence>
<evidence type="ECO:0000259" key="10">
    <source>
        <dbReference type="Pfam" id="PF00133"/>
    </source>
</evidence>
<dbReference type="PANTHER" id="PTHR42780">
    <property type="entry name" value="SOLEUCYL-TRNA SYNTHETASE"/>
    <property type="match status" value="1"/>
</dbReference>
<reference evidence="12 13" key="1">
    <citation type="journal article" date="2019" name="ISME J.">
        <title>Isolation and characterization of a thermophilic sulfur- and iron-reducing thaumarchaeote from a terrestrial acidic hot spring.</title>
        <authorList>
            <person name="Kato S."/>
            <person name="Itoh T."/>
            <person name="Yuki M."/>
            <person name="Nagamori M."/>
            <person name="Ohnishi M."/>
            <person name="Uematsu K."/>
            <person name="Suzuki K."/>
            <person name="Takashina T."/>
            <person name="Ohkuma M."/>
        </authorList>
    </citation>
    <scope>NUCLEOTIDE SEQUENCE [LARGE SCALE GENOMIC DNA]</scope>
    <source>
        <strain evidence="12 13">NAS-02</strain>
    </source>
</reference>
<dbReference type="SUPFAM" id="SSF50677">
    <property type="entry name" value="ValRS/IleRS/LeuRS editing domain"/>
    <property type="match status" value="1"/>
</dbReference>
<feature type="domain" description="Methionyl/Valyl/Leucyl/Isoleucyl-tRNA synthetase anticodon-binding" evidence="11">
    <location>
        <begin position="686"/>
        <end position="835"/>
    </location>
</feature>
<organism evidence="12 13">
    <name type="scientific">Conexivisphaera calida</name>
    <dbReference type="NCBI Taxonomy" id="1874277"/>
    <lineage>
        <taxon>Archaea</taxon>
        <taxon>Nitrososphaerota</taxon>
        <taxon>Conexivisphaeria</taxon>
        <taxon>Conexivisphaerales</taxon>
        <taxon>Conexivisphaeraceae</taxon>
        <taxon>Conexivisphaera</taxon>
    </lineage>
</organism>
<dbReference type="GO" id="GO:0006428">
    <property type="term" value="P:isoleucyl-tRNA aminoacylation"/>
    <property type="evidence" value="ECO:0007669"/>
    <property type="project" value="UniProtKB-UniRule"/>
</dbReference>
<dbReference type="Pfam" id="PF08264">
    <property type="entry name" value="Anticodon_1"/>
    <property type="match status" value="1"/>
</dbReference>
<comment type="similarity">
    <text evidence="9">Belongs to the class-I aminoacyl-tRNA synthetase family.</text>
</comment>
<dbReference type="InterPro" id="IPR023586">
    <property type="entry name" value="Ile-tRNA-ligase_type2"/>
</dbReference>
<dbReference type="GO" id="GO:0005524">
    <property type="term" value="F:ATP binding"/>
    <property type="evidence" value="ECO:0007669"/>
    <property type="project" value="UniProtKB-KW"/>
</dbReference>
<dbReference type="GO" id="GO:0002161">
    <property type="term" value="F:aminoacyl-tRNA deacylase activity"/>
    <property type="evidence" value="ECO:0007669"/>
    <property type="project" value="InterPro"/>
</dbReference>
<keyword evidence="2 9" id="KW-0436">Ligase</keyword>
<dbReference type="OrthoDB" id="30823at2157"/>
<evidence type="ECO:0000256" key="8">
    <source>
        <dbReference type="NCBIfam" id="TIGR00392"/>
    </source>
</evidence>
<dbReference type="KEGG" id="ccai:NAS2_1423"/>
<keyword evidence="3 9" id="KW-0547">Nucleotide-binding</keyword>
<evidence type="ECO:0000256" key="2">
    <source>
        <dbReference type="ARBA" id="ARBA00022598"/>
    </source>
</evidence>
<evidence type="ECO:0000256" key="4">
    <source>
        <dbReference type="ARBA" id="ARBA00022840"/>
    </source>
</evidence>
<dbReference type="Proteomes" id="UP000509448">
    <property type="component" value="Chromosome"/>
</dbReference>
<dbReference type="Pfam" id="PF00133">
    <property type="entry name" value="tRNA-synt_1"/>
    <property type="match status" value="1"/>
</dbReference>
<evidence type="ECO:0000256" key="3">
    <source>
        <dbReference type="ARBA" id="ARBA00022741"/>
    </source>
</evidence>
<dbReference type="GeneID" id="55585233"/>
<evidence type="ECO:0000256" key="7">
    <source>
        <dbReference type="ARBA" id="ARBA00048359"/>
    </source>
</evidence>
<gene>
    <name evidence="12" type="ORF">NAS2_1423</name>
</gene>
<dbReference type="PROSITE" id="PS00178">
    <property type="entry name" value="AA_TRNA_LIGASE_I"/>
    <property type="match status" value="1"/>
</dbReference>
<dbReference type="SUPFAM" id="SSF47323">
    <property type="entry name" value="Anticodon-binding domain of a subclass of class I aminoacyl-tRNA synthetases"/>
    <property type="match status" value="1"/>
</dbReference>